<dbReference type="AlphaFoldDB" id="A0A381S860"/>
<gene>
    <name evidence="1" type="ORF">METZ01_LOCUS51281</name>
</gene>
<accession>A0A381S860</accession>
<proteinExistence type="predicted"/>
<evidence type="ECO:0000313" key="1">
    <source>
        <dbReference type="EMBL" id="SUZ98427.1"/>
    </source>
</evidence>
<protein>
    <submittedName>
        <fullName evidence="1">Uncharacterized protein</fullName>
    </submittedName>
</protein>
<organism evidence="1">
    <name type="scientific">marine metagenome</name>
    <dbReference type="NCBI Taxonomy" id="408172"/>
    <lineage>
        <taxon>unclassified sequences</taxon>
        <taxon>metagenomes</taxon>
        <taxon>ecological metagenomes</taxon>
    </lineage>
</organism>
<reference evidence="1" key="1">
    <citation type="submission" date="2018-05" db="EMBL/GenBank/DDBJ databases">
        <authorList>
            <person name="Lanie J.A."/>
            <person name="Ng W.-L."/>
            <person name="Kazmierczak K.M."/>
            <person name="Andrzejewski T.M."/>
            <person name="Davidsen T.M."/>
            <person name="Wayne K.J."/>
            <person name="Tettelin H."/>
            <person name="Glass J.I."/>
            <person name="Rusch D."/>
            <person name="Podicherti R."/>
            <person name="Tsui H.-C.T."/>
            <person name="Winkler M.E."/>
        </authorList>
    </citation>
    <scope>NUCLEOTIDE SEQUENCE</scope>
</reference>
<name>A0A381S860_9ZZZZ</name>
<dbReference type="EMBL" id="UINC01002603">
    <property type="protein sequence ID" value="SUZ98427.1"/>
    <property type="molecule type" value="Genomic_DNA"/>
</dbReference>
<sequence>MVSCSKAAAKAFLAAIASSDAFFAIASALSNEVLAEVIAATAAFALFSKDGSSGAVRKAKTTRADAIMIIVSVTLVSWVKKFLSMTLRIVEDAYKIKI</sequence>